<organism evidence="16 17">
    <name type="scientific">Ralstonia pickettii</name>
    <name type="common">Burkholderia pickettii</name>
    <dbReference type="NCBI Taxonomy" id="329"/>
    <lineage>
        <taxon>Bacteria</taxon>
        <taxon>Pseudomonadati</taxon>
        <taxon>Pseudomonadota</taxon>
        <taxon>Betaproteobacteria</taxon>
        <taxon>Burkholderiales</taxon>
        <taxon>Burkholderiaceae</taxon>
        <taxon>Ralstonia</taxon>
    </lineage>
</organism>
<dbReference type="InterPro" id="IPR003660">
    <property type="entry name" value="HAMP_dom"/>
</dbReference>
<evidence type="ECO:0000256" key="4">
    <source>
        <dbReference type="ARBA" id="ARBA00022553"/>
    </source>
</evidence>
<evidence type="ECO:0000259" key="14">
    <source>
        <dbReference type="PROSITE" id="PS50109"/>
    </source>
</evidence>
<keyword evidence="5" id="KW-0808">Transferase</keyword>
<dbReference type="InterPro" id="IPR013727">
    <property type="entry name" value="2CSK_N"/>
</dbReference>
<dbReference type="EC" id="2.7.13.3" evidence="3"/>
<dbReference type="PRINTS" id="PR00344">
    <property type="entry name" value="BCTRLSENSOR"/>
</dbReference>
<name>A0A9Q2CCC8_RALPI</name>
<dbReference type="InterPro" id="IPR036890">
    <property type="entry name" value="HATPase_C_sf"/>
</dbReference>
<dbReference type="Pfam" id="PF02518">
    <property type="entry name" value="HATPase_c"/>
    <property type="match status" value="1"/>
</dbReference>
<evidence type="ECO:0000256" key="7">
    <source>
        <dbReference type="ARBA" id="ARBA00022741"/>
    </source>
</evidence>
<keyword evidence="11" id="KW-0902">Two-component regulatory system</keyword>
<feature type="transmembrane region" description="Helical" evidence="13">
    <location>
        <begin position="12"/>
        <end position="32"/>
    </location>
</feature>
<dbReference type="PANTHER" id="PTHR45436">
    <property type="entry name" value="SENSOR HISTIDINE KINASE YKOH"/>
    <property type="match status" value="1"/>
</dbReference>
<feature type="transmembrane region" description="Helical" evidence="13">
    <location>
        <begin position="158"/>
        <end position="177"/>
    </location>
</feature>
<dbReference type="SMART" id="SM00387">
    <property type="entry name" value="HATPase_c"/>
    <property type="match status" value="1"/>
</dbReference>
<comment type="caution">
    <text evidence="16">The sequence shown here is derived from an EMBL/GenBank/DDBJ whole genome shotgun (WGS) entry which is preliminary data.</text>
</comment>
<sequence length="458" mass="49615">MKRPRSLQGRLLLLVLGAVAGLWLITALITWYDAQDEIDQLLDSHLAQAGALLVMQHAQAVDEDDEPSHDLPVQHRYAPKVAFQVFHEGKLGIHSANAPNQPMVAPGERTVSGFSTVQIGGNAWRVFVAQGVYKDIQVYVGERIDSRTAILSALLRNMLWPMALALPLLALAVWWAVKRGMLPLRRLGNALAERDPRALDPVRMPHAPVEMTPMLDALNALFARIQTMLDAERRFTADAAHELRTPIAAIKAQAQVAMAAEEDAMRRHALVGTLEGCDRAAHLVDQLLLLSRLEANAGISIEPIDLGALARQVMADIAPIAFGKKQRIALENPERCMVAGNRALLASLVRNLIDNAIRYSPAEAQIVVTVAHRNGSAALCVEDSGPGLPAAEQHRLGERFFRVEGTDQSGSGLGWSIVRRIAAVHGASVTVDRSPGLGGLRVDVIWSNLTSSGSGTHQ</sequence>
<dbReference type="InterPro" id="IPR050428">
    <property type="entry name" value="TCS_sensor_his_kinase"/>
</dbReference>
<dbReference type="Gene3D" id="1.20.5.1040">
    <property type="entry name" value="Sensor protein qsec"/>
    <property type="match status" value="1"/>
</dbReference>
<keyword evidence="9" id="KW-0067">ATP-binding</keyword>
<dbReference type="GO" id="GO:0005524">
    <property type="term" value="F:ATP binding"/>
    <property type="evidence" value="ECO:0007669"/>
    <property type="project" value="UniProtKB-KW"/>
</dbReference>
<accession>A0A9Q2CCC8</accession>
<keyword evidence="7" id="KW-0547">Nucleotide-binding</keyword>
<comment type="subcellular location">
    <subcellularLocation>
        <location evidence="2">Membrane</location>
        <topology evidence="2">Multi-pass membrane protein</topology>
    </subcellularLocation>
</comment>
<dbReference type="PROSITE" id="PS50885">
    <property type="entry name" value="HAMP"/>
    <property type="match status" value="1"/>
</dbReference>
<dbReference type="Proteomes" id="UP001199322">
    <property type="component" value="Unassembled WGS sequence"/>
</dbReference>
<keyword evidence="8 16" id="KW-0418">Kinase</keyword>
<evidence type="ECO:0000256" key="9">
    <source>
        <dbReference type="ARBA" id="ARBA00022840"/>
    </source>
</evidence>
<evidence type="ECO:0000259" key="15">
    <source>
        <dbReference type="PROSITE" id="PS50885"/>
    </source>
</evidence>
<evidence type="ECO:0000256" key="1">
    <source>
        <dbReference type="ARBA" id="ARBA00000085"/>
    </source>
</evidence>
<dbReference type="AlphaFoldDB" id="A0A9Q2CCC8"/>
<keyword evidence="10 13" id="KW-1133">Transmembrane helix</keyword>
<evidence type="ECO:0000256" key="5">
    <source>
        <dbReference type="ARBA" id="ARBA00022679"/>
    </source>
</evidence>
<dbReference type="Pfam" id="PF00512">
    <property type="entry name" value="HisKA"/>
    <property type="match status" value="1"/>
</dbReference>
<dbReference type="PROSITE" id="PS50109">
    <property type="entry name" value="HIS_KIN"/>
    <property type="match status" value="1"/>
</dbReference>
<keyword evidence="6 13" id="KW-0812">Transmembrane</keyword>
<evidence type="ECO:0000256" key="11">
    <source>
        <dbReference type="ARBA" id="ARBA00023012"/>
    </source>
</evidence>
<dbReference type="InterPro" id="IPR003661">
    <property type="entry name" value="HisK_dim/P_dom"/>
</dbReference>
<dbReference type="SMART" id="SM00388">
    <property type="entry name" value="HisKA"/>
    <property type="match status" value="1"/>
</dbReference>
<evidence type="ECO:0000313" key="16">
    <source>
        <dbReference type="EMBL" id="MBX3892573.1"/>
    </source>
</evidence>
<dbReference type="GO" id="GO:0005886">
    <property type="term" value="C:plasma membrane"/>
    <property type="evidence" value="ECO:0007669"/>
    <property type="project" value="TreeGrafter"/>
</dbReference>
<evidence type="ECO:0000256" key="10">
    <source>
        <dbReference type="ARBA" id="ARBA00022989"/>
    </source>
</evidence>
<evidence type="ECO:0000256" key="6">
    <source>
        <dbReference type="ARBA" id="ARBA00022692"/>
    </source>
</evidence>
<dbReference type="PANTHER" id="PTHR45436:SF14">
    <property type="entry name" value="SENSOR PROTEIN QSEC"/>
    <property type="match status" value="1"/>
</dbReference>
<proteinExistence type="predicted"/>
<evidence type="ECO:0000256" key="13">
    <source>
        <dbReference type="SAM" id="Phobius"/>
    </source>
</evidence>
<reference evidence="16" key="1">
    <citation type="submission" date="2018-06" db="EMBL/GenBank/DDBJ databases">
        <authorList>
            <person name="O'Rourke A."/>
        </authorList>
    </citation>
    <scope>NUCLEOTIDE SEQUENCE</scope>
    <source>
        <strain evidence="16">132550021-3</strain>
    </source>
</reference>
<comment type="catalytic activity">
    <reaction evidence="1">
        <text>ATP + protein L-histidine = ADP + protein N-phospho-L-histidine.</text>
        <dbReference type="EC" id="2.7.13.3"/>
    </reaction>
</comment>
<dbReference type="Gene3D" id="3.30.565.10">
    <property type="entry name" value="Histidine kinase-like ATPase, C-terminal domain"/>
    <property type="match status" value="1"/>
</dbReference>
<keyword evidence="12 13" id="KW-0472">Membrane</keyword>
<dbReference type="InterPro" id="IPR036097">
    <property type="entry name" value="HisK_dim/P_sf"/>
</dbReference>
<dbReference type="Gene3D" id="1.10.287.130">
    <property type="match status" value="1"/>
</dbReference>
<protein>
    <recommendedName>
        <fullName evidence="3">histidine kinase</fullName>
        <ecNumber evidence="3">2.7.13.3</ecNumber>
    </recommendedName>
</protein>
<dbReference type="InterPro" id="IPR005467">
    <property type="entry name" value="His_kinase_dom"/>
</dbReference>
<gene>
    <name evidence="16" type="ORF">DEE74_22135</name>
</gene>
<dbReference type="RefSeq" id="WP_116576810.1">
    <property type="nucleotide sequence ID" value="NZ_JACBXL010000017.1"/>
</dbReference>
<dbReference type="SUPFAM" id="SSF47384">
    <property type="entry name" value="Homodimeric domain of signal transducing histidine kinase"/>
    <property type="match status" value="1"/>
</dbReference>
<dbReference type="InterPro" id="IPR003594">
    <property type="entry name" value="HATPase_dom"/>
</dbReference>
<dbReference type="InterPro" id="IPR004358">
    <property type="entry name" value="Sig_transdc_His_kin-like_C"/>
</dbReference>
<evidence type="ECO:0000256" key="3">
    <source>
        <dbReference type="ARBA" id="ARBA00012438"/>
    </source>
</evidence>
<dbReference type="GO" id="GO:0000155">
    <property type="term" value="F:phosphorelay sensor kinase activity"/>
    <property type="evidence" value="ECO:0007669"/>
    <property type="project" value="InterPro"/>
</dbReference>
<keyword evidence="4" id="KW-0597">Phosphoprotein</keyword>
<dbReference type="CDD" id="cd00082">
    <property type="entry name" value="HisKA"/>
    <property type="match status" value="1"/>
</dbReference>
<feature type="domain" description="Histidine kinase" evidence="14">
    <location>
        <begin position="238"/>
        <end position="438"/>
    </location>
</feature>
<evidence type="ECO:0000256" key="2">
    <source>
        <dbReference type="ARBA" id="ARBA00004141"/>
    </source>
</evidence>
<dbReference type="EMBL" id="QGBI01000026">
    <property type="protein sequence ID" value="MBX3892573.1"/>
    <property type="molecule type" value="Genomic_DNA"/>
</dbReference>
<feature type="domain" description="HAMP" evidence="15">
    <location>
        <begin position="178"/>
        <end position="230"/>
    </location>
</feature>
<dbReference type="SUPFAM" id="SSF55874">
    <property type="entry name" value="ATPase domain of HSP90 chaperone/DNA topoisomerase II/histidine kinase"/>
    <property type="match status" value="1"/>
</dbReference>
<dbReference type="Pfam" id="PF08521">
    <property type="entry name" value="2CSK_N"/>
    <property type="match status" value="1"/>
</dbReference>
<evidence type="ECO:0000313" key="17">
    <source>
        <dbReference type="Proteomes" id="UP001199322"/>
    </source>
</evidence>
<evidence type="ECO:0000256" key="12">
    <source>
        <dbReference type="ARBA" id="ARBA00023136"/>
    </source>
</evidence>
<evidence type="ECO:0000256" key="8">
    <source>
        <dbReference type="ARBA" id="ARBA00022777"/>
    </source>
</evidence>